<evidence type="ECO:0000256" key="1">
    <source>
        <dbReference type="ARBA" id="ARBA00009018"/>
    </source>
</evidence>
<evidence type="ECO:0000256" key="3">
    <source>
        <dbReference type="ARBA" id="ARBA00022840"/>
    </source>
</evidence>
<dbReference type="HAMAP" id="MF_00376">
    <property type="entry name" value="Dephospho_CoA_kinase"/>
    <property type="match status" value="1"/>
</dbReference>
<dbReference type="GO" id="GO:0005737">
    <property type="term" value="C:cytoplasm"/>
    <property type="evidence" value="ECO:0007669"/>
    <property type="project" value="UniProtKB-SubCell"/>
</dbReference>
<comment type="subcellular location">
    <subcellularLocation>
        <location evidence="5">Cytoplasm</location>
    </subcellularLocation>
</comment>
<keyword evidence="5 7" id="KW-0418">Kinase</keyword>
<dbReference type="PROSITE" id="PS51219">
    <property type="entry name" value="DPCK"/>
    <property type="match status" value="1"/>
</dbReference>
<dbReference type="CDD" id="cd02022">
    <property type="entry name" value="DPCK"/>
    <property type="match status" value="1"/>
</dbReference>
<dbReference type="OrthoDB" id="9812943at2"/>
<dbReference type="PANTHER" id="PTHR10695:SF46">
    <property type="entry name" value="BIFUNCTIONAL COENZYME A SYNTHASE-RELATED"/>
    <property type="match status" value="1"/>
</dbReference>
<gene>
    <name evidence="5" type="primary">coaE</name>
    <name evidence="7" type="ORF">DES53_103335</name>
</gene>
<name>A0A366HPC0_9BACT</name>
<dbReference type="Proteomes" id="UP000253426">
    <property type="component" value="Unassembled WGS sequence"/>
</dbReference>
<dbReference type="NCBIfam" id="TIGR00152">
    <property type="entry name" value="dephospho-CoA kinase"/>
    <property type="match status" value="1"/>
</dbReference>
<protein>
    <recommendedName>
        <fullName evidence="5 6">Dephospho-CoA kinase</fullName>
        <ecNumber evidence="5 6">2.7.1.24</ecNumber>
    </recommendedName>
    <alternativeName>
        <fullName evidence="5">Dephosphocoenzyme A kinase</fullName>
    </alternativeName>
</protein>
<accession>A0A366HPC0</accession>
<dbReference type="RefSeq" id="WP_113958462.1">
    <property type="nucleotide sequence ID" value="NZ_QNRR01000003.1"/>
</dbReference>
<proteinExistence type="inferred from homology"/>
<comment type="caution">
    <text evidence="7">The sequence shown here is derived from an EMBL/GenBank/DDBJ whole genome shotgun (WGS) entry which is preliminary data.</text>
</comment>
<comment type="function">
    <text evidence="5">Catalyzes the phosphorylation of the 3'-hydroxyl group of dephosphocoenzyme A to form coenzyme A.</text>
</comment>
<keyword evidence="5" id="KW-0808">Transferase</keyword>
<dbReference type="PANTHER" id="PTHR10695">
    <property type="entry name" value="DEPHOSPHO-COA KINASE-RELATED"/>
    <property type="match status" value="1"/>
</dbReference>
<dbReference type="SUPFAM" id="SSF52540">
    <property type="entry name" value="P-loop containing nucleoside triphosphate hydrolases"/>
    <property type="match status" value="1"/>
</dbReference>
<dbReference type="GO" id="GO:0005524">
    <property type="term" value="F:ATP binding"/>
    <property type="evidence" value="ECO:0007669"/>
    <property type="project" value="UniProtKB-UniRule"/>
</dbReference>
<reference evidence="7 8" key="1">
    <citation type="submission" date="2018-06" db="EMBL/GenBank/DDBJ databases">
        <title>Genomic Encyclopedia of Type Strains, Phase IV (KMG-IV): sequencing the most valuable type-strain genomes for metagenomic binning, comparative biology and taxonomic classification.</title>
        <authorList>
            <person name="Goeker M."/>
        </authorList>
    </citation>
    <scope>NUCLEOTIDE SEQUENCE [LARGE SCALE GENOMIC DNA]</scope>
    <source>
        <strain evidence="7 8">DSM 25532</strain>
    </source>
</reference>
<sequence>MKTWIVTGGAASGKSTFARLLDEQADSAVLFSSDGVVHELLGRPEVVEKLAGAFGPEIVGAKGAIDRGKLREIVFKDGNEERRKALEAILHPLVREELGKLREDAGAKKAQLLIAEVPLFYESAYDYQADLVIVVAVGNSVQMERLTGQRGLDKATAERICAAQWPLSRKLDAADKVIWNEGSAELLKLQAQLLLQQLDTENGK</sequence>
<comment type="catalytic activity">
    <reaction evidence="5">
        <text>3'-dephospho-CoA + ATP = ADP + CoA + H(+)</text>
        <dbReference type="Rhea" id="RHEA:18245"/>
        <dbReference type="ChEBI" id="CHEBI:15378"/>
        <dbReference type="ChEBI" id="CHEBI:30616"/>
        <dbReference type="ChEBI" id="CHEBI:57287"/>
        <dbReference type="ChEBI" id="CHEBI:57328"/>
        <dbReference type="ChEBI" id="CHEBI:456216"/>
        <dbReference type="EC" id="2.7.1.24"/>
    </reaction>
</comment>
<keyword evidence="4 5" id="KW-0173">Coenzyme A biosynthesis</keyword>
<evidence type="ECO:0000256" key="5">
    <source>
        <dbReference type="HAMAP-Rule" id="MF_00376"/>
    </source>
</evidence>
<dbReference type="InterPro" id="IPR027417">
    <property type="entry name" value="P-loop_NTPase"/>
</dbReference>
<dbReference type="AlphaFoldDB" id="A0A366HPC0"/>
<dbReference type="Gene3D" id="3.40.50.300">
    <property type="entry name" value="P-loop containing nucleotide triphosphate hydrolases"/>
    <property type="match status" value="1"/>
</dbReference>
<dbReference type="InterPro" id="IPR001977">
    <property type="entry name" value="Depp_CoAkinase"/>
</dbReference>
<evidence type="ECO:0000313" key="8">
    <source>
        <dbReference type="Proteomes" id="UP000253426"/>
    </source>
</evidence>
<evidence type="ECO:0000256" key="4">
    <source>
        <dbReference type="ARBA" id="ARBA00022993"/>
    </source>
</evidence>
<dbReference type="Pfam" id="PF01121">
    <property type="entry name" value="CoaE"/>
    <property type="match status" value="1"/>
</dbReference>
<keyword evidence="8" id="KW-1185">Reference proteome</keyword>
<comment type="pathway">
    <text evidence="5">Cofactor biosynthesis; coenzyme A biosynthesis; CoA from (R)-pantothenate: step 5/5.</text>
</comment>
<evidence type="ECO:0000256" key="2">
    <source>
        <dbReference type="ARBA" id="ARBA00022741"/>
    </source>
</evidence>
<dbReference type="GO" id="GO:0015937">
    <property type="term" value="P:coenzyme A biosynthetic process"/>
    <property type="evidence" value="ECO:0007669"/>
    <property type="project" value="UniProtKB-UniRule"/>
</dbReference>
<organism evidence="7 8">
    <name type="scientific">Roseimicrobium gellanilyticum</name>
    <dbReference type="NCBI Taxonomy" id="748857"/>
    <lineage>
        <taxon>Bacteria</taxon>
        <taxon>Pseudomonadati</taxon>
        <taxon>Verrucomicrobiota</taxon>
        <taxon>Verrucomicrobiia</taxon>
        <taxon>Verrucomicrobiales</taxon>
        <taxon>Verrucomicrobiaceae</taxon>
        <taxon>Roseimicrobium</taxon>
    </lineage>
</organism>
<comment type="similarity">
    <text evidence="1 5">Belongs to the CoaE family.</text>
</comment>
<evidence type="ECO:0000256" key="6">
    <source>
        <dbReference type="NCBIfam" id="TIGR00152"/>
    </source>
</evidence>
<keyword evidence="3 5" id="KW-0067">ATP-binding</keyword>
<dbReference type="EMBL" id="QNRR01000003">
    <property type="protein sequence ID" value="RBP45337.1"/>
    <property type="molecule type" value="Genomic_DNA"/>
</dbReference>
<evidence type="ECO:0000313" key="7">
    <source>
        <dbReference type="EMBL" id="RBP45337.1"/>
    </source>
</evidence>
<keyword evidence="5" id="KW-0963">Cytoplasm</keyword>
<dbReference type="GO" id="GO:0004140">
    <property type="term" value="F:dephospho-CoA kinase activity"/>
    <property type="evidence" value="ECO:0007669"/>
    <property type="project" value="UniProtKB-UniRule"/>
</dbReference>
<keyword evidence="2 5" id="KW-0547">Nucleotide-binding</keyword>
<dbReference type="UniPathway" id="UPA00241">
    <property type="reaction ID" value="UER00356"/>
</dbReference>
<feature type="binding site" evidence="5">
    <location>
        <begin position="11"/>
        <end position="16"/>
    </location>
    <ligand>
        <name>ATP</name>
        <dbReference type="ChEBI" id="CHEBI:30616"/>
    </ligand>
</feature>
<dbReference type="EC" id="2.7.1.24" evidence="5 6"/>